<evidence type="ECO:0000256" key="5">
    <source>
        <dbReference type="ARBA" id="ARBA00022989"/>
    </source>
</evidence>
<dbReference type="GO" id="GO:0008053">
    <property type="term" value="P:mitochondrial fusion"/>
    <property type="evidence" value="ECO:0007669"/>
    <property type="project" value="InterPro"/>
</dbReference>
<keyword evidence="7" id="KW-0472">Membrane</keyword>
<dbReference type="AlphaFoldDB" id="A0A7E4VI94"/>
<reference evidence="10" key="2">
    <citation type="submission" date="2020-10" db="UniProtKB">
        <authorList>
            <consortium name="WormBaseParasite"/>
        </authorList>
    </citation>
    <scope>IDENTIFICATION</scope>
</reference>
<keyword evidence="6" id="KW-0496">Mitochondrion</keyword>
<evidence type="ECO:0000256" key="3">
    <source>
        <dbReference type="ARBA" id="ARBA00022692"/>
    </source>
</evidence>
<keyword evidence="9" id="KW-1185">Reference proteome</keyword>
<evidence type="ECO:0000256" key="1">
    <source>
        <dbReference type="ARBA" id="ARBA00004294"/>
    </source>
</evidence>
<sequence>MSKLIADLSWPPPKRLVFTVLGVAGGVALLEYVRRKYATPEAEVLTHRRASKTPDESEAIANLDLTIQYLEKLLADLEKEKAESETARNRYDLINSILIRLRGTKVDLHKFQANDFGNNTPVTEEIARTVWNSAQTPRAGTLSIFSDDTFVSAIDDFPTNIPDLDSNSISIDFGELALYREGVAHVEAGDVKVRKMRADICGCDSEDDFLAKVYCIRLAFDNLLSDEKTLNWLVQQGRQIFAELMRHDSKSPTDFFTAYDKLMEYCRNPANYDNILEEMSYRKVEAINLWDVFFDFVLLDSFDDMRKPPSAMAALFRNNYLSRSFKESTLNSLIWSMIKVKRQRLSNKDGFISHFYDVSQIVSPVLIFAFFGDGPKVFLDLCLQFKENIYAFVTEIFSLQKVRYTTVEELTEDIKRLLEIRVENLQVKISTELIAST</sequence>
<reference evidence="9" key="1">
    <citation type="journal article" date="2013" name="Genetics">
        <title>The draft genome and transcriptome of Panagrellus redivivus are shaped by the harsh demands of a free-living lifestyle.</title>
        <authorList>
            <person name="Srinivasan J."/>
            <person name="Dillman A.R."/>
            <person name="Macchietto M.G."/>
            <person name="Heikkinen L."/>
            <person name="Lakso M."/>
            <person name="Fracchia K.M."/>
            <person name="Antoshechkin I."/>
            <person name="Mortazavi A."/>
            <person name="Wong G."/>
            <person name="Sternberg P.W."/>
        </authorList>
    </citation>
    <scope>NUCLEOTIDE SEQUENCE [LARGE SCALE GENOMIC DNA]</scope>
    <source>
        <strain evidence="9">MT8872</strain>
    </source>
</reference>
<evidence type="ECO:0000313" key="9">
    <source>
        <dbReference type="Proteomes" id="UP000492821"/>
    </source>
</evidence>
<keyword evidence="3" id="KW-0812">Transmembrane</keyword>
<evidence type="ECO:0000256" key="8">
    <source>
        <dbReference type="SAM" id="Coils"/>
    </source>
</evidence>
<dbReference type="Proteomes" id="UP000492821">
    <property type="component" value="Unassembled WGS sequence"/>
</dbReference>
<dbReference type="WBParaSite" id="Pan_g21257.t1">
    <property type="protein sequence ID" value="Pan_g21257.t1"/>
    <property type="gene ID" value="Pan_g21257"/>
</dbReference>
<keyword evidence="4" id="KW-1000">Mitochondrion outer membrane</keyword>
<evidence type="ECO:0000256" key="4">
    <source>
        <dbReference type="ARBA" id="ARBA00022787"/>
    </source>
</evidence>
<dbReference type="GO" id="GO:0005741">
    <property type="term" value="C:mitochondrial outer membrane"/>
    <property type="evidence" value="ECO:0007669"/>
    <property type="project" value="UniProtKB-SubCell"/>
</dbReference>
<evidence type="ECO:0000256" key="6">
    <source>
        <dbReference type="ARBA" id="ARBA00023128"/>
    </source>
</evidence>
<dbReference type="InterPro" id="IPR019392">
    <property type="entry name" value="Miga"/>
</dbReference>
<accession>A0A7E4VI94</accession>
<keyword evidence="8" id="KW-0175">Coiled coil</keyword>
<dbReference type="PANTHER" id="PTHR21508:SF5">
    <property type="entry name" value="MITOGUARDIN"/>
    <property type="match status" value="1"/>
</dbReference>
<evidence type="ECO:0000256" key="2">
    <source>
        <dbReference type="ARBA" id="ARBA00008969"/>
    </source>
</evidence>
<comment type="similarity">
    <text evidence="2">Belongs to the mitoguardin family.</text>
</comment>
<evidence type="ECO:0000256" key="7">
    <source>
        <dbReference type="ARBA" id="ARBA00023136"/>
    </source>
</evidence>
<feature type="coiled-coil region" evidence="8">
    <location>
        <begin position="60"/>
        <end position="90"/>
    </location>
</feature>
<keyword evidence="5" id="KW-1133">Transmembrane helix</keyword>
<evidence type="ECO:0000313" key="10">
    <source>
        <dbReference type="WBParaSite" id="Pan_g21257.t1"/>
    </source>
</evidence>
<proteinExistence type="inferred from homology"/>
<protein>
    <submittedName>
        <fullName evidence="10">Mitoguardin</fullName>
    </submittedName>
</protein>
<comment type="subcellular location">
    <subcellularLocation>
        <location evidence="1">Mitochondrion outer membrane</location>
    </subcellularLocation>
</comment>
<organism evidence="9 10">
    <name type="scientific">Panagrellus redivivus</name>
    <name type="common">Microworm</name>
    <dbReference type="NCBI Taxonomy" id="6233"/>
    <lineage>
        <taxon>Eukaryota</taxon>
        <taxon>Metazoa</taxon>
        <taxon>Ecdysozoa</taxon>
        <taxon>Nematoda</taxon>
        <taxon>Chromadorea</taxon>
        <taxon>Rhabditida</taxon>
        <taxon>Tylenchina</taxon>
        <taxon>Panagrolaimomorpha</taxon>
        <taxon>Panagrolaimoidea</taxon>
        <taxon>Panagrolaimidae</taxon>
        <taxon>Panagrellus</taxon>
    </lineage>
</organism>
<dbReference type="PANTHER" id="PTHR21508">
    <property type="entry name" value="MITOGUARDIN"/>
    <property type="match status" value="1"/>
</dbReference>
<name>A0A7E4VI94_PANRE</name>
<dbReference type="Pfam" id="PF10265">
    <property type="entry name" value="Miga"/>
    <property type="match status" value="1"/>
</dbReference>